<evidence type="ECO:0000313" key="3">
    <source>
        <dbReference type="EMBL" id="KAK8129352.1"/>
    </source>
</evidence>
<feature type="compositionally biased region" description="Low complexity" evidence="1">
    <location>
        <begin position="152"/>
        <end position="170"/>
    </location>
</feature>
<organism evidence="3 4">
    <name type="scientific">Apiospora kogelbergensis</name>
    <dbReference type="NCBI Taxonomy" id="1337665"/>
    <lineage>
        <taxon>Eukaryota</taxon>
        <taxon>Fungi</taxon>
        <taxon>Dikarya</taxon>
        <taxon>Ascomycota</taxon>
        <taxon>Pezizomycotina</taxon>
        <taxon>Sordariomycetes</taxon>
        <taxon>Xylariomycetidae</taxon>
        <taxon>Amphisphaeriales</taxon>
        <taxon>Apiosporaceae</taxon>
        <taxon>Apiospora</taxon>
    </lineage>
</organism>
<evidence type="ECO:0008006" key="5">
    <source>
        <dbReference type="Google" id="ProtNLM"/>
    </source>
</evidence>
<proteinExistence type="predicted"/>
<comment type="caution">
    <text evidence="3">The sequence shown here is derived from an EMBL/GenBank/DDBJ whole genome shotgun (WGS) entry which is preliminary data.</text>
</comment>
<reference evidence="3 4" key="1">
    <citation type="submission" date="2023-01" db="EMBL/GenBank/DDBJ databases">
        <title>Analysis of 21 Apiospora genomes using comparative genomics revels a genus with tremendous synthesis potential of carbohydrate active enzymes and secondary metabolites.</title>
        <authorList>
            <person name="Sorensen T."/>
        </authorList>
    </citation>
    <scope>NUCLEOTIDE SEQUENCE [LARGE SCALE GENOMIC DNA]</scope>
    <source>
        <strain evidence="3 4">CBS 117206</strain>
    </source>
</reference>
<keyword evidence="4" id="KW-1185">Reference proteome</keyword>
<feature type="transmembrane region" description="Helical" evidence="2">
    <location>
        <begin position="98"/>
        <end position="131"/>
    </location>
</feature>
<feature type="compositionally biased region" description="Low complexity" evidence="1">
    <location>
        <begin position="46"/>
        <end position="56"/>
    </location>
</feature>
<gene>
    <name evidence="3" type="ORF">PG999_001732</name>
</gene>
<dbReference type="Proteomes" id="UP001392437">
    <property type="component" value="Unassembled WGS sequence"/>
</dbReference>
<protein>
    <recommendedName>
        <fullName evidence="5">PAN domain-containing protein</fullName>
    </recommendedName>
</protein>
<evidence type="ECO:0000313" key="4">
    <source>
        <dbReference type="Proteomes" id="UP001392437"/>
    </source>
</evidence>
<dbReference type="EMBL" id="JAQQWP010000002">
    <property type="protein sequence ID" value="KAK8129352.1"/>
    <property type="molecule type" value="Genomic_DNA"/>
</dbReference>
<dbReference type="AlphaFoldDB" id="A0AAW0R646"/>
<keyword evidence="2" id="KW-1133">Transmembrane helix</keyword>
<keyword evidence="2" id="KW-0472">Membrane</keyword>
<sequence>MATNQPGLEPAASHAYPGIEVQPHSAQQQYSYPGSFDEETRQKTFAAQQPSYPAQQQPLPVQQHAYPGYQSEKGTTAYAPTTVPSAFGDDRPPRKRKILGLSVPVFWCLLIALILVLAGGIGGGIGGGLAAQQRPISEKDNVNNGTSADNVTAGSGATGTPTTTTKPTGPISYTSSTVIPTKLPLFEPSLIPTDGGCPTINGSRYTPPDNAGAGEKGAGITLQGQTAAQSFVRLCNTNYSGFKKANPGMVDLLEFFAKTFDSCMTACAEYNRQYQESAKADAKPEGWCKAVSQSLVPGGKCYLKSKDANPPVNTTELFKETLGSTSALLVEGI</sequence>
<keyword evidence="2" id="KW-0812">Transmembrane</keyword>
<accession>A0AAW0R646</accession>
<evidence type="ECO:0000256" key="2">
    <source>
        <dbReference type="SAM" id="Phobius"/>
    </source>
</evidence>
<name>A0AAW0R646_9PEZI</name>
<evidence type="ECO:0000256" key="1">
    <source>
        <dbReference type="SAM" id="MobiDB-lite"/>
    </source>
</evidence>
<feature type="region of interest" description="Disordered" evidence="1">
    <location>
        <begin position="1"/>
        <end position="56"/>
    </location>
</feature>
<feature type="region of interest" description="Disordered" evidence="1">
    <location>
        <begin position="140"/>
        <end position="173"/>
    </location>
</feature>